<dbReference type="OrthoDB" id="2020073at2759"/>
<dbReference type="Proteomes" id="UP000014680">
    <property type="component" value="Unassembled WGS sequence"/>
</dbReference>
<feature type="transmembrane region" description="Helical" evidence="1">
    <location>
        <begin position="110"/>
        <end position="129"/>
    </location>
</feature>
<name>A0A0A1U1P9_ENTIV</name>
<dbReference type="VEuPathDB" id="AmoebaDB:EIN_160410"/>
<evidence type="ECO:0000313" key="2">
    <source>
        <dbReference type="EMBL" id="ELP86537.1"/>
    </source>
</evidence>
<dbReference type="KEGG" id="eiv:EIN_160410"/>
<keyword evidence="3" id="KW-1185">Reference proteome</keyword>
<protein>
    <submittedName>
        <fullName evidence="2">Uncharacterized protein</fullName>
    </submittedName>
</protein>
<sequence>MWRLEKQGSSEIVGYKSQSDLPDYYFVGYSYSDANDCELSESKGHPLEVLYKQCTKSSVSSFSVKAEIKDKKITLTNYKTEDCTGAADTTTEPKVFELEKCIHIDGSNRMFSEGAFEVFAFLGLFIVFLF</sequence>
<proteinExistence type="predicted"/>
<gene>
    <name evidence="2" type="ORF">EIN_160410</name>
</gene>
<dbReference type="RefSeq" id="XP_004185883.1">
    <property type="nucleotide sequence ID" value="XM_004185835.1"/>
</dbReference>
<evidence type="ECO:0000256" key="1">
    <source>
        <dbReference type="SAM" id="Phobius"/>
    </source>
</evidence>
<reference evidence="2 3" key="1">
    <citation type="submission" date="2012-10" db="EMBL/GenBank/DDBJ databases">
        <authorList>
            <person name="Zafar N."/>
            <person name="Inman J."/>
            <person name="Hall N."/>
            <person name="Lorenzi H."/>
            <person name="Caler E."/>
        </authorList>
    </citation>
    <scope>NUCLEOTIDE SEQUENCE [LARGE SCALE GENOMIC DNA]</scope>
    <source>
        <strain evidence="2 3">IP1</strain>
    </source>
</reference>
<keyword evidence="1" id="KW-0812">Transmembrane</keyword>
<keyword evidence="1" id="KW-0472">Membrane</keyword>
<organism evidence="2 3">
    <name type="scientific">Entamoeba invadens IP1</name>
    <dbReference type="NCBI Taxonomy" id="370355"/>
    <lineage>
        <taxon>Eukaryota</taxon>
        <taxon>Amoebozoa</taxon>
        <taxon>Evosea</taxon>
        <taxon>Archamoebae</taxon>
        <taxon>Mastigamoebida</taxon>
        <taxon>Entamoebidae</taxon>
        <taxon>Entamoeba</taxon>
    </lineage>
</organism>
<accession>A0A0A1U1P9</accession>
<dbReference type="AlphaFoldDB" id="A0A0A1U1P9"/>
<dbReference type="EMBL" id="KB206960">
    <property type="protein sequence ID" value="ELP86537.1"/>
    <property type="molecule type" value="Genomic_DNA"/>
</dbReference>
<dbReference type="GeneID" id="14885566"/>
<evidence type="ECO:0000313" key="3">
    <source>
        <dbReference type="Proteomes" id="UP000014680"/>
    </source>
</evidence>
<keyword evidence="1" id="KW-1133">Transmembrane helix</keyword>